<evidence type="ECO:0000259" key="2">
    <source>
        <dbReference type="SMART" id="SM00065"/>
    </source>
</evidence>
<sequence length="387" mass="39987">MGYVLLSARLAAARAPRKPTDPATPPAAPRLAATAPPARCKLAPMPDLLDDPARLAVLHGAMLRTEADVLLDACVAQAARLARAPIAMVSLVIRHIQLLRAHHGLPLELAVSCATSRSNSFCQIVVRDEAPLIVEDALRDERVPKELVEHYGIRAYAGVPVRVSGHAVGSLCVLDVVPRRFERRALDGLEQLAVDAAARLAALVEREAPLCSPATTERLVRIEQATRVLERALLALAPVIAAAPGARAARPARPGAPAPDAPQASPVSPADLRAAVGCWRDMGPIAEELCEDAAALARSAPCAAASEVVAEARALARCIVEIGPLVRLAEGLLDGTLGEAAAGKGTALVLRGAIGAYDAASAAARTIRGIVERARSAQGATGGGAAL</sequence>
<dbReference type="EC" id="1.3.98.1" evidence="3"/>
<proteinExistence type="predicted"/>
<dbReference type="GO" id="GO:1990663">
    <property type="term" value="F:dihydroorotate dehydrogenase (fumarate) activity"/>
    <property type="evidence" value="ECO:0007669"/>
    <property type="project" value="UniProtKB-EC"/>
</dbReference>
<gene>
    <name evidence="3" type="primary">pleD</name>
    <name evidence="3" type="ORF">SOCE26_105970</name>
</gene>
<dbReference type="AlphaFoldDB" id="A0A2L0FC51"/>
<dbReference type="PANTHER" id="PTHR43102">
    <property type="entry name" value="SLR1143 PROTEIN"/>
    <property type="match status" value="1"/>
</dbReference>
<dbReference type="InterPro" id="IPR003018">
    <property type="entry name" value="GAF"/>
</dbReference>
<protein>
    <submittedName>
        <fullName evidence="3">Diguanylate cyclase</fullName>
        <ecNumber evidence="3">1.3.98.1</ecNumber>
    </submittedName>
</protein>
<keyword evidence="3" id="KW-0560">Oxidoreductase</keyword>
<dbReference type="SUPFAM" id="SSF55781">
    <property type="entry name" value="GAF domain-like"/>
    <property type="match status" value="1"/>
</dbReference>
<reference evidence="3 4" key="1">
    <citation type="submission" date="2015-09" db="EMBL/GenBank/DDBJ databases">
        <title>Sorangium comparison.</title>
        <authorList>
            <person name="Zaburannyi N."/>
            <person name="Bunk B."/>
            <person name="Overmann J."/>
            <person name="Mueller R."/>
        </authorList>
    </citation>
    <scope>NUCLEOTIDE SEQUENCE [LARGE SCALE GENOMIC DNA]</scope>
    <source>
        <strain evidence="3 4">So ce26</strain>
    </source>
</reference>
<feature type="region of interest" description="Disordered" evidence="1">
    <location>
        <begin position="249"/>
        <end position="268"/>
    </location>
</feature>
<evidence type="ECO:0000313" key="3">
    <source>
        <dbReference type="EMBL" id="AUX49052.1"/>
    </source>
</evidence>
<dbReference type="Proteomes" id="UP000238348">
    <property type="component" value="Chromosome"/>
</dbReference>
<dbReference type="Gene3D" id="3.30.450.40">
    <property type="match status" value="1"/>
</dbReference>
<dbReference type="EMBL" id="CP012673">
    <property type="protein sequence ID" value="AUX49052.1"/>
    <property type="molecule type" value="Genomic_DNA"/>
</dbReference>
<dbReference type="Pfam" id="PF01590">
    <property type="entry name" value="GAF"/>
    <property type="match status" value="1"/>
</dbReference>
<dbReference type="SMART" id="SM00065">
    <property type="entry name" value="GAF"/>
    <property type="match status" value="1"/>
</dbReference>
<feature type="domain" description="GAF" evidence="2">
    <location>
        <begin position="66"/>
        <end position="208"/>
    </location>
</feature>
<dbReference type="InterPro" id="IPR029016">
    <property type="entry name" value="GAF-like_dom_sf"/>
</dbReference>
<dbReference type="PANTHER" id="PTHR43102:SF2">
    <property type="entry name" value="GAF DOMAIN-CONTAINING PROTEIN"/>
    <property type="match status" value="1"/>
</dbReference>
<evidence type="ECO:0000256" key="1">
    <source>
        <dbReference type="SAM" id="MobiDB-lite"/>
    </source>
</evidence>
<name>A0A2L0FC51_SORCE</name>
<evidence type="ECO:0000313" key="4">
    <source>
        <dbReference type="Proteomes" id="UP000238348"/>
    </source>
</evidence>
<accession>A0A2L0FC51</accession>
<organism evidence="3 4">
    <name type="scientific">Sorangium cellulosum</name>
    <name type="common">Polyangium cellulosum</name>
    <dbReference type="NCBI Taxonomy" id="56"/>
    <lineage>
        <taxon>Bacteria</taxon>
        <taxon>Pseudomonadati</taxon>
        <taxon>Myxococcota</taxon>
        <taxon>Polyangia</taxon>
        <taxon>Polyangiales</taxon>
        <taxon>Polyangiaceae</taxon>
        <taxon>Sorangium</taxon>
    </lineage>
</organism>